<dbReference type="PANTHER" id="PTHR21337:SF0">
    <property type="entry name" value="PHOSPHO-2-DEHYDRO-3-DEOXYHEPTONATE ALDOLASE"/>
    <property type="match status" value="1"/>
</dbReference>
<keyword evidence="3" id="KW-0464">Manganese</keyword>
<dbReference type="Pfam" id="PF01474">
    <property type="entry name" value="DAHP_synth_2"/>
    <property type="match status" value="1"/>
</dbReference>
<evidence type="ECO:0000256" key="4">
    <source>
        <dbReference type="RuleBase" id="RU363071"/>
    </source>
</evidence>
<dbReference type="EC" id="2.5.1.54" evidence="4"/>
<feature type="binding site" evidence="3">
    <location>
        <position position="69"/>
    </location>
    <ligand>
        <name>Mn(2+)</name>
        <dbReference type="ChEBI" id="CHEBI:29035"/>
    </ligand>
</feature>
<dbReference type="PANTHER" id="PTHR21337">
    <property type="entry name" value="PHOSPHO-2-DEHYDRO-3-DEOXYHEPTONATE ALDOLASE 1, 2"/>
    <property type="match status" value="1"/>
</dbReference>
<evidence type="ECO:0000256" key="3">
    <source>
        <dbReference type="PIRSR" id="PIRSR602480-1"/>
    </source>
</evidence>
<dbReference type="Gene3D" id="3.20.20.70">
    <property type="entry name" value="Aldolase class I"/>
    <property type="match status" value="1"/>
</dbReference>
<dbReference type="GO" id="GO:0009073">
    <property type="term" value="P:aromatic amino acid family biosynthetic process"/>
    <property type="evidence" value="ECO:0007669"/>
    <property type="project" value="UniProtKB-KW"/>
</dbReference>
<evidence type="ECO:0000313" key="6">
    <source>
        <dbReference type="Proteomes" id="UP000249739"/>
    </source>
</evidence>
<evidence type="ECO:0000313" key="5">
    <source>
        <dbReference type="EMBL" id="PZP54780.1"/>
    </source>
</evidence>
<keyword evidence="4" id="KW-0028">Amino-acid biosynthesis</keyword>
<dbReference type="InterPro" id="IPR013785">
    <property type="entry name" value="Aldolase_TIM"/>
</dbReference>
<keyword evidence="3" id="KW-0170">Cobalt</keyword>
<feature type="binding site" evidence="3">
    <location>
        <position position="427"/>
    </location>
    <ligand>
        <name>Mn(2+)</name>
        <dbReference type="ChEBI" id="CHEBI:29035"/>
    </ligand>
</feature>
<comment type="pathway">
    <text evidence="4">Metabolic intermediate biosynthesis; chorismate biosynthesis; chorismate from D-erythrose 4-phosphate and phosphoenolpyruvate: step 1/7.</text>
</comment>
<dbReference type="InterPro" id="IPR002480">
    <property type="entry name" value="DAHP_synth_2"/>
</dbReference>
<proteinExistence type="inferred from homology"/>
<dbReference type="GO" id="GO:0003849">
    <property type="term" value="F:3-deoxy-7-phosphoheptulonate synthase activity"/>
    <property type="evidence" value="ECO:0007669"/>
    <property type="project" value="UniProtKB-EC"/>
</dbReference>
<dbReference type="EMBL" id="QFOT01000110">
    <property type="protein sequence ID" value="PZP54780.1"/>
    <property type="molecule type" value="Genomic_DNA"/>
</dbReference>
<comment type="caution">
    <text evidence="5">The sequence shown here is derived from an EMBL/GenBank/DDBJ whole genome shotgun (WGS) entry which is preliminary data.</text>
</comment>
<comment type="cofactor">
    <cofactor evidence="3">
        <name>Mn(2+)</name>
        <dbReference type="ChEBI" id="CHEBI:29035"/>
    </cofactor>
    <cofactor evidence="3">
        <name>Co(2+)</name>
        <dbReference type="ChEBI" id="CHEBI:48828"/>
    </cofactor>
    <cofactor evidence="3">
        <name>Cd(2+)</name>
        <dbReference type="ChEBI" id="CHEBI:48775"/>
    </cofactor>
    <text evidence="3">Binds 1 divalent cation per subunit. The enzyme is active with manganese, cobalt or cadmium ions.</text>
</comment>
<name>A0A2W5FLT9_9BACT</name>
<sequence>MKENWSPDSWRLKPAKQLPAYSDQAALSAAEKDLAAMPPLVFAGEARALKTQLAEASLGNAFVLQGGDCAESFSEFGANKIRDTFRVLLQMSVVMTFAGSIPVIKMGRMAGQFAKPRSEGTETIDGKTLPVYRGDIINGYDFNEESREPNPWRMLRAYNQSAATLNLLRAFAGGGYADLHSINKWNLEFIQQNETTERYQKLANQIEQALDFMTACGFTKETVPHILKKTDFYTCHEALLLPYEQAMTRIDSITGEWYDTSAHFLWIGARTNQDDHAQMEFLRGIKNPLGLKCPPNLDADTLIRQIDRLNPENEPGRLTLIARMGAGHVIDKLTPLVQAVKREGKIVTWVSDPMHGNTMKSSTGYKTRRFDDIMSEVRDFFAVHKTEGTIPGGVHTEMTGQNVTECVGGLSEVTEENLSDRYHTFCDPRLNAAQAVELAFLVADELKSIRKDKKLNFLQAAE</sequence>
<dbReference type="Proteomes" id="UP000249739">
    <property type="component" value="Unassembled WGS sequence"/>
</dbReference>
<comment type="catalytic activity">
    <reaction evidence="4">
        <text>D-erythrose 4-phosphate + phosphoenolpyruvate + H2O = 7-phospho-2-dehydro-3-deoxy-D-arabino-heptonate + phosphate</text>
        <dbReference type="Rhea" id="RHEA:14717"/>
        <dbReference type="ChEBI" id="CHEBI:15377"/>
        <dbReference type="ChEBI" id="CHEBI:16897"/>
        <dbReference type="ChEBI" id="CHEBI:43474"/>
        <dbReference type="ChEBI" id="CHEBI:58394"/>
        <dbReference type="ChEBI" id="CHEBI:58702"/>
        <dbReference type="EC" id="2.5.1.54"/>
    </reaction>
</comment>
<dbReference type="GO" id="GO:0008652">
    <property type="term" value="P:amino acid biosynthetic process"/>
    <property type="evidence" value="ECO:0007669"/>
    <property type="project" value="UniProtKB-KW"/>
</dbReference>
<feature type="binding site" evidence="3">
    <location>
        <position position="355"/>
    </location>
    <ligand>
        <name>Mn(2+)</name>
        <dbReference type="ChEBI" id="CHEBI:29035"/>
    </ligand>
</feature>
<keyword evidence="2 4" id="KW-0808">Transferase</keyword>
<dbReference type="AlphaFoldDB" id="A0A2W5FLT9"/>
<keyword evidence="3" id="KW-0104">Cadmium</keyword>
<dbReference type="SUPFAM" id="SSF51569">
    <property type="entry name" value="Aldolase"/>
    <property type="match status" value="1"/>
</dbReference>
<evidence type="ECO:0000256" key="2">
    <source>
        <dbReference type="ARBA" id="ARBA00022679"/>
    </source>
</evidence>
<comment type="similarity">
    <text evidence="1 4">Belongs to the class-II DAHP synthase family.</text>
</comment>
<dbReference type="NCBIfam" id="TIGR01358">
    <property type="entry name" value="DAHP_synth_II"/>
    <property type="match status" value="1"/>
</dbReference>
<feature type="binding site" evidence="3">
    <location>
        <position position="397"/>
    </location>
    <ligand>
        <name>Mn(2+)</name>
        <dbReference type="ChEBI" id="CHEBI:29035"/>
    </ligand>
</feature>
<organism evidence="5 6">
    <name type="scientific">Micavibrio aeruginosavorus</name>
    <dbReference type="NCBI Taxonomy" id="349221"/>
    <lineage>
        <taxon>Bacteria</taxon>
        <taxon>Pseudomonadati</taxon>
        <taxon>Bdellovibrionota</taxon>
        <taxon>Bdellovibrionia</taxon>
        <taxon>Bdellovibrionales</taxon>
        <taxon>Pseudobdellovibrionaceae</taxon>
        <taxon>Micavibrio</taxon>
    </lineage>
</organism>
<gene>
    <name evidence="5" type="ORF">DI586_08870</name>
</gene>
<keyword evidence="4" id="KW-0057">Aromatic amino acid biosynthesis</keyword>
<feature type="binding site" evidence="3">
    <location>
        <position position="323"/>
    </location>
    <ligand>
        <name>phosphoenolpyruvate</name>
        <dbReference type="ChEBI" id="CHEBI:58702"/>
    </ligand>
</feature>
<reference evidence="5 6" key="1">
    <citation type="submission" date="2017-08" db="EMBL/GenBank/DDBJ databases">
        <title>Infants hospitalized years apart are colonized by the same room-sourced microbial strains.</title>
        <authorList>
            <person name="Brooks B."/>
            <person name="Olm M.R."/>
            <person name="Firek B.A."/>
            <person name="Baker R."/>
            <person name="Thomas B.C."/>
            <person name="Morowitz M.J."/>
            <person name="Banfield J.F."/>
        </authorList>
    </citation>
    <scope>NUCLEOTIDE SEQUENCE [LARGE SCALE GENOMIC DNA]</scope>
    <source>
        <strain evidence="5">S2_006_000_R2_64</strain>
    </source>
</reference>
<evidence type="ECO:0000256" key="1">
    <source>
        <dbReference type="ARBA" id="ARBA00008911"/>
    </source>
</evidence>
<feature type="binding site" evidence="3">
    <location>
        <position position="292"/>
    </location>
    <ligand>
        <name>phosphoenolpyruvate</name>
        <dbReference type="ChEBI" id="CHEBI:58702"/>
    </ligand>
</feature>
<feature type="binding site" evidence="3">
    <location>
        <position position="108"/>
    </location>
    <ligand>
        <name>phosphoenolpyruvate</name>
        <dbReference type="ChEBI" id="CHEBI:58702"/>
    </ligand>
</feature>
<protein>
    <recommendedName>
        <fullName evidence="4">Phospho-2-dehydro-3-deoxyheptonate aldolase</fullName>
        <ecNumber evidence="4">2.5.1.54</ecNumber>
    </recommendedName>
</protein>
<accession>A0A2W5FLT9</accession>